<feature type="compositionally biased region" description="Basic and acidic residues" evidence="1">
    <location>
        <begin position="195"/>
        <end position="214"/>
    </location>
</feature>
<dbReference type="EMBL" id="CM007384">
    <property type="protein sequence ID" value="ONK71615.1"/>
    <property type="molecule type" value="Genomic_DNA"/>
</dbReference>
<evidence type="ECO:0000313" key="2">
    <source>
        <dbReference type="EMBL" id="ONK71615.1"/>
    </source>
</evidence>
<dbReference type="Proteomes" id="UP000243459">
    <property type="component" value="Chromosome 4"/>
</dbReference>
<feature type="region of interest" description="Disordered" evidence="1">
    <location>
        <begin position="180"/>
        <end position="214"/>
    </location>
</feature>
<evidence type="ECO:0000256" key="1">
    <source>
        <dbReference type="SAM" id="MobiDB-lite"/>
    </source>
</evidence>
<protein>
    <submittedName>
        <fullName evidence="2">Uncharacterized protein</fullName>
    </submittedName>
</protein>
<accession>A0A5P1EZU9</accession>
<feature type="compositionally biased region" description="Pro residues" evidence="1">
    <location>
        <begin position="59"/>
        <end position="79"/>
    </location>
</feature>
<reference evidence="3" key="1">
    <citation type="journal article" date="2017" name="Nat. Commun.">
        <title>The asparagus genome sheds light on the origin and evolution of a young Y chromosome.</title>
        <authorList>
            <person name="Harkess A."/>
            <person name="Zhou J."/>
            <person name="Xu C."/>
            <person name="Bowers J.E."/>
            <person name="Van der Hulst R."/>
            <person name="Ayyampalayam S."/>
            <person name="Mercati F."/>
            <person name="Riccardi P."/>
            <person name="McKain M.R."/>
            <person name="Kakrana A."/>
            <person name="Tang H."/>
            <person name="Ray J."/>
            <person name="Groenendijk J."/>
            <person name="Arikit S."/>
            <person name="Mathioni S.M."/>
            <person name="Nakano M."/>
            <person name="Shan H."/>
            <person name="Telgmann-Rauber A."/>
            <person name="Kanno A."/>
            <person name="Yue Z."/>
            <person name="Chen H."/>
            <person name="Li W."/>
            <person name="Chen Y."/>
            <person name="Xu X."/>
            <person name="Zhang Y."/>
            <person name="Luo S."/>
            <person name="Chen H."/>
            <person name="Gao J."/>
            <person name="Mao Z."/>
            <person name="Pires J.C."/>
            <person name="Luo M."/>
            <person name="Kudrna D."/>
            <person name="Wing R.A."/>
            <person name="Meyers B.C."/>
            <person name="Yi K."/>
            <person name="Kong H."/>
            <person name="Lavrijsen P."/>
            <person name="Sunseri F."/>
            <person name="Falavigna A."/>
            <person name="Ye Y."/>
            <person name="Leebens-Mack J.H."/>
            <person name="Chen G."/>
        </authorList>
    </citation>
    <scope>NUCLEOTIDE SEQUENCE [LARGE SCALE GENOMIC DNA]</scope>
    <source>
        <strain evidence="3">cv. DH0086</strain>
    </source>
</reference>
<sequence length="214" mass="23308">MCGRSRRPRPPAVGRTPHSTADADEPPPYRGHDGRAATQDRRAPSSSPFDNSVLAIPRYPIPPSVARPFLPKPSAPLLPNPRSSSGAPHRNNLSPFQPCPPCLLPSPGSHRPLPFSIHATRASGAAPFLLPARRRLSPLTRPGHCLSIPHKPAYRSPLSNGRGHDCAYGGATVVEAVDDVSAEGRSTREWGGQEIGRERVESRERERERERSMQ</sequence>
<proteinExistence type="predicted"/>
<dbReference type="AlphaFoldDB" id="A0A5P1EZU9"/>
<feature type="region of interest" description="Disordered" evidence="1">
    <location>
        <begin position="1"/>
        <end position="98"/>
    </location>
</feature>
<dbReference type="Gramene" id="ONK71615">
    <property type="protein sequence ID" value="ONK71615"/>
    <property type="gene ID" value="A4U43_C04F10510"/>
</dbReference>
<gene>
    <name evidence="2" type="ORF">A4U43_C04F10510</name>
</gene>
<keyword evidence="3" id="KW-1185">Reference proteome</keyword>
<feature type="compositionally biased region" description="Basic and acidic residues" evidence="1">
    <location>
        <begin position="30"/>
        <end position="43"/>
    </location>
</feature>
<name>A0A5P1EZU9_ASPOF</name>
<evidence type="ECO:0000313" key="3">
    <source>
        <dbReference type="Proteomes" id="UP000243459"/>
    </source>
</evidence>
<organism evidence="2 3">
    <name type="scientific">Asparagus officinalis</name>
    <name type="common">Garden asparagus</name>
    <dbReference type="NCBI Taxonomy" id="4686"/>
    <lineage>
        <taxon>Eukaryota</taxon>
        <taxon>Viridiplantae</taxon>
        <taxon>Streptophyta</taxon>
        <taxon>Embryophyta</taxon>
        <taxon>Tracheophyta</taxon>
        <taxon>Spermatophyta</taxon>
        <taxon>Magnoliopsida</taxon>
        <taxon>Liliopsida</taxon>
        <taxon>Asparagales</taxon>
        <taxon>Asparagaceae</taxon>
        <taxon>Asparagoideae</taxon>
        <taxon>Asparagus</taxon>
    </lineage>
</organism>